<dbReference type="PANTHER" id="PTHR13962">
    <property type="entry name" value="FORKHEAD BOX PROTEIN N3-LIKE PROTEIN-RELATED"/>
    <property type="match status" value="1"/>
</dbReference>
<evidence type="ECO:0000256" key="1">
    <source>
        <dbReference type="ARBA" id="ARBA00004123"/>
    </source>
</evidence>
<evidence type="ECO:0000256" key="7">
    <source>
        <dbReference type="SAM" id="MobiDB-lite"/>
    </source>
</evidence>
<evidence type="ECO:0000256" key="4">
    <source>
        <dbReference type="ARBA" id="ARBA00023163"/>
    </source>
</evidence>
<evidence type="ECO:0000313" key="10">
    <source>
        <dbReference type="Proteomes" id="UP000830375"/>
    </source>
</evidence>
<dbReference type="SMART" id="SM00339">
    <property type="entry name" value="FH"/>
    <property type="match status" value="1"/>
</dbReference>
<evidence type="ECO:0000313" key="9">
    <source>
        <dbReference type="EMBL" id="KAI2658458.1"/>
    </source>
</evidence>
<dbReference type="PROSITE" id="PS00657">
    <property type="entry name" value="FORK_HEAD_1"/>
    <property type="match status" value="1"/>
</dbReference>
<sequence length="521" mass="57010">MGPIIGMSPDKKAESPGAQGVCGAGTLPEAESASSPMATSLDQIGRAGALSVVAGESEDDELTNLNWLHENLLQNFTLGGEAQPINSPLFDIEGGGGSPHSNTASSTSSVSVGSERDPYKSKPPFSFSLLIYMAIEQSPSKSLPVKDIYGWILKHFPYFSSAPTGWKNSVRHNLSLNKCFRKVERSIGKPGVCCHGNVSSFLFMNTASEVSQGHIPPAGPHLRQRTNGKGSLWCVHPEFRPMLMQALKKQHFPNAHAFCTPPASPPSASSPPHHLFTSEQGCALKECDFDAATAMMLLKSASEQNIDSYPDDQEGPIDLSRRDLVVVSRDPKQDHNYSSTPVPPCPRQMPISQPVNFGLALHHDQERGGRARWPRSPLQSPLLGKRSRRDSRPDVDEELKEAAGSLLHLAGIRTSLVASRRKSRKLSLSWFKLCDEASSRGSSVNRHFPLLLLSWCCAAPDLQRVPRASEETRDNVNCTIETKTFSHRCSSLRIKASKDVKLERVDSVFEELDGDGRANWM</sequence>
<dbReference type="InterPro" id="IPR036390">
    <property type="entry name" value="WH_DNA-bd_sf"/>
</dbReference>
<evidence type="ECO:0000256" key="5">
    <source>
        <dbReference type="ARBA" id="ARBA00023242"/>
    </source>
</evidence>
<dbReference type="InterPro" id="IPR030456">
    <property type="entry name" value="TF_fork_head_CS_2"/>
</dbReference>
<dbReference type="SUPFAM" id="SSF46785">
    <property type="entry name" value="Winged helix' DNA-binding domain"/>
    <property type="match status" value="1"/>
</dbReference>
<comment type="subcellular location">
    <subcellularLocation>
        <location evidence="1 6">Nucleus</location>
    </subcellularLocation>
</comment>
<protein>
    <submittedName>
        <fullName evidence="9">Forkhead box protein N2</fullName>
    </submittedName>
</protein>
<comment type="caution">
    <text evidence="9">The sequence shown here is derived from an EMBL/GenBank/DDBJ whole genome shotgun (WGS) entry which is preliminary data.</text>
</comment>
<dbReference type="EMBL" id="JACTAM010000012">
    <property type="protein sequence ID" value="KAI2658458.1"/>
    <property type="molecule type" value="Genomic_DNA"/>
</dbReference>
<keyword evidence="2" id="KW-0805">Transcription regulation</keyword>
<keyword evidence="4" id="KW-0804">Transcription</keyword>
<dbReference type="PANTHER" id="PTHR13962:SF19">
    <property type="entry name" value="FORKHEAD BOX PROTEIN N2"/>
    <property type="match status" value="1"/>
</dbReference>
<keyword evidence="10" id="KW-1185">Reference proteome</keyword>
<feature type="compositionally biased region" description="Low complexity" evidence="7">
    <location>
        <begin position="99"/>
        <end position="113"/>
    </location>
</feature>
<dbReference type="InterPro" id="IPR047119">
    <property type="entry name" value="FOXN2/3-like"/>
</dbReference>
<dbReference type="InterPro" id="IPR018122">
    <property type="entry name" value="TF_fork_head_CS_1"/>
</dbReference>
<dbReference type="PRINTS" id="PR00053">
    <property type="entry name" value="FORKHEAD"/>
</dbReference>
<dbReference type="PROSITE" id="PS00658">
    <property type="entry name" value="FORK_HEAD_2"/>
    <property type="match status" value="1"/>
</dbReference>
<organism evidence="9 10">
    <name type="scientific">Labeo rohita</name>
    <name type="common">Indian major carp</name>
    <name type="synonym">Cyprinus rohita</name>
    <dbReference type="NCBI Taxonomy" id="84645"/>
    <lineage>
        <taxon>Eukaryota</taxon>
        <taxon>Metazoa</taxon>
        <taxon>Chordata</taxon>
        <taxon>Craniata</taxon>
        <taxon>Vertebrata</taxon>
        <taxon>Euteleostomi</taxon>
        <taxon>Actinopterygii</taxon>
        <taxon>Neopterygii</taxon>
        <taxon>Teleostei</taxon>
        <taxon>Ostariophysi</taxon>
        <taxon>Cypriniformes</taxon>
        <taxon>Cyprinidae</taxon>
        <taxon>Labeoninae</taxon>
        <taxon>Labeonini</taxon>
        <taxon>Labeo</taxon>
    </lineage>
</organism>
<dbReference type="InterPro" id="IPR036388">
    <property type="entry name" value="WH-like_DNA-bd_sf"/>
</dbReference>
<keyword evidence="5 6" id="KW-0539">Nucleus</keyword>
<name>A0ABQ8M6E0_LABRO</name>
<feature type="DNA-binding region" description="Fork-head" evidence="6">
    <location>
        <begin position="122"/>
        <end position="238"/>
    </location>
</feature>
<reference evidence="9 10" key="1">
    <citation type="submission" date="2022-01" db="EMBL/GenBank/DDBJ databases">
        <title>A high-quality chromosome-level genome assembly of rohu carp, Labeo rohita.</title>
        <authorList>
            <person name="Arick M.A. II"/>
            <person name="Hsu C.-Y."/>
            <person name="Magbanua Z."/>
            <person name="Pechanova O."/>
            <person name="Grover C."/>
            <person name="Miller E."/>
            <person name="Thrash A."/>
            <person name="Ezzel L."/>
            <person name="Alam S."/>
            <person name="Benzie J."/>
            <person name="Hamilton M."/>
            <person name="Karsi A."/>
            <person name="Lawrence M.L."/>
            <person name="Peterson D.G."/>
        </authorList>
    </citation>
    <scope>NUCLEOTIDE SEQUENCE [LARGE SCALE GENOMIC DNA]</scope>
    <source>
        <strain evidence="10">BAU-BD-2019</strain>
        <tissue evidence="9">Blood</tissue>
    </source>
</reference>
<dbReference type="Gene3D" id="1.10.10.10">
    <property type="entry name" value="Winged helix-like DNA-binding domain superfamily/Winged helix DNA-binding domain"/>
    <property type="match status" value="1"/>
</dbReference>
<dbReference type="PROSITE" id="PS50039">
    <property type="entry name" value="FORK_HEAD_3"/>
    <property type="match status" value="1"/>
</dbReference>
<dbReference type="Proteomes" id="UP000830375">
    <property type="component" value="Unassembled WGS sequence"/>
</dbReference>
<feature type="region of interest" description="Disordered" evidence="7">
    <location>
        <begin position="366"/>
        <end position="397"/>
    </location>
</feature>
<evidence type="ECO:0000256" key="2">
    <source>
        <dbReference type="ARBA" id="ARBA00023015"/>
    </source>
</evidence>
<evidence type="ECO:0000256" key="3">
    <source>
        <dbReference type="ARBA" id="ARBA00023125"/>
    </source>
</evidence>
<feature type="region of interest" description="Disordered" evidence="7">
    <location>
        <begin position="87"/>
        <end position="119"/>
    </location>
</feature>
<dbReference type="InterPro" id="IPR001766">
    <property type="entry name" value="Fork_head_dom"/>
</dbReference>
<gene>
    <name evidence="9" type="ORF">H4Q32_016536</name>
</gene>
<evidence type="ECO:0000259" key="8">
    <source>
        <dbReference type="PROSITE" id="PS50039"/>
    </source>
</evidence>
<evidence type="ECO:0000256" key="6">
    <source>
        <dbReference type="PROSITE-ProRule" id="PRU00089"/>
    </source>
</evidence>
<dbReference type="Pfam" id="PF00250">
    <property type="entry name" value="Forkhead"/>
    <property type="match status" value="1"/>
</dbReference>
<accession>A0ABQ8M6E0</accession>
<keyword evidence="3 6" id="KW-0238">DNA-binding</keyword>
<proteinExistence type="predicted"/>
<feature type="region of interest" description="Disordered" evidence="7">
    <location>
        <begin position="1"/>
        <end position="38"/>
    </location>
</feature>
<feature type="domain" description="Fork-head" evidence="8">
    <location>
        <begin position="122"/>
        <end position="238"/>
    </location>
</feature>